<dbReference type="GO" id="GO:0032259">
    <property type="term" value="P:methylation"/>
    <property type="evidence" value="ECO:0007669"/>
    <property type="project" value="UniProtKB-KW"/>
</dbReference>
<feature type="region of interest" description="Disordered" evidence="1">
    <location>
        <begin position="1"/>
        <end position="90"/>
    </location>
</feature>
<feature type="compositionally biased region" description="Polar residues" evidence="1">
    <location>
        <begin position="69"/>
        <end position="90"/>
    </location>
</feature>
<comment type="caution">
    <text evidence="2">The sequence shown here is derived from an EMBL/GenBank/DDBJ whole genome shotgun (WGS) entry which is preliminary data.</text>
</comment>
<dbReference type="AlphaFoldDB" id="A0A7J6V0H9"/>
<protein>
    <submittedName>
        <fullName evidence="2">mRNA cap guanine-N7 methyltransferase</fullName>
    </submittedName>
</protein>
<organism evidence="2 3">
    <name type="scientific">Thalictrum thalictroides</name>
    <name type="common">Rue-anemone</name>
    <name type="synonym">Anemone thalictroides</name>
    <dbReference type="NCBI Taxonomy" id="46969"/>
    <lineage>
        <taxon>Eukaryota</taxon>
        <taxon>Viridiplantae</taxon>
        <taxon>Streptophyta</taxon>
        <taxon>Embryophyta</taxon>
        <taxon>Tracheophyta</taxon>
        <taxon>Spermatophyta</taxon>
        <taxon>Magnoliopsida</taxon>
        <taxon>Ranunculales</taxon>
        <taxon>Ranunculaceae</taxon>
        <taxon>Thalictroideae</taxon>
        <taxon>Thalictrum</taxon>
    </lineage>
</organism>
<keyword evidence="2" id="KW-0808">Transferase</keyword>
<gene>
    <name evidence="2" type="ORF">FRX31_031976</name>
</gene>
<reference evidence="2 3" key="1">
    <citation type="submission" date="2020-06" db="EMBL/GenBank/DDBJ databases">
        <title>Transcriptomic and genomic resources for Thalictrum thalictroides and T. hernandezii: Facilitating candidate gene discovery in an emerging model plant lineage.</title>
        <authorList>
            <person name="Arias T."/>
            <person name="Riano-Pachon D.M."/>
            <person name="Di Stilio V.S."/>
        </authorList>
    </citation>
    <scope>NUCLEOTIDE SEQUENCE [LARGE SCALE GENOMIC DNA]</scope>
    <source>
        <strain evidence="3">cv. WT478/WT964</strain>
        <tissue evidence="2">Leaves</tissue>
    </source>
</reference>
<keyword evidence="2" id="KW-0489">Methyltransferase</keyword>
<evidence type="ECO:0000256" key="1">
    <source>
        <dbReference type="SAM" id="MobiDB-lite"/>
    </source>
</evidence>
<keyword evidence="3" id="KW-1185">Reference proteome</keyword>
<evidence type="ECO:0000313" key="2">
    <source>
        <dbReference type="EMBL" id="KAF5178434.1"/>
    </source>
</evidence>
<dbReference type="OrthoDB" id="1929004at2759"/>
<dbReference type="Proteomes" id="UP000554482">
    <property type="component" value="Unassembled WGS sequence"/>
</dbReference>
<dbReference type="Pfam" id="PF10714">
    <property type="entry name" value="LEA_6"/>
    <property type="match status" value="1"/>
</dbReference>
<dbReference type="EMBL" id="JABWDY010040064">
    <property type="protein sequence ID" value="KAF5178434.1"/>
    <property type="molecule type" value="Genomic_DNA"/>
</dbReference>
<dbReference type="InterPro" id="IPR018930">
    <property type="entry name" value="LEA-18"/>
</dbReference>
<accession>A0A7J6V0H9</accession>
<sequence>MSNSAQMVENVKTEEQKAGIDKENLEGLPLQSSPYVKYTDLEDYKMNGYGTQGHTSPKPGQGGGATDAPTISGSSHLAGQTKSNSNSISK</sequence>
<dbReference type="GO" id="GO:0008168">
    <property type="term" value="F:methyltransferase activity"/>
    <property type="evidence" value="ECO:0007669"/>
    <property type="project" value="UniProtKB-KW"/>
</dbReference>
<name>A0A7J6V0H9_THATH</name>
<proteinExistence type="predicted"/>
<feature type="compositionally biased region" description="Basic and acidic residues" evidence="1">
    <location>
        <begin position="11"/>
        <end position="25"/>
    </location>
</feature>
<evidence type="ECO:0000313" key="3">
    <source>
        <dbReference type="Proteomes" id="UP000554482"/>
    </source>
</evidence>